<evidence type="ECO:0000259" key="1">
    <source>
        <dbReference type="Pfam" id="PF08522"/>
    </source>
</evidence>
<dbReference type="GeneID" id="98672978"/>
<name>A0A4Y1WZI5_9BACT</name>
<gene>
    <name evidence="2" type="ORF">A5CPEGH6_09980</name>
</gene>
<dbReference type="InterPro" id="IPR013728">
    <property type="entry name" value="BT_3987-like_N"/>
</dbReference>
<dbReference type="RefSeq" id="WP_141428187.1">
    <property type="nucleotide sequence ID" value="NZ_AP019736.1"/>
</dbReference>
<keyword evidence="3" id="KW-1185">Reference proteome</keyword>
<feature type="domain" description="BT-3987-like N-terminal" evidence="1">
    <location>
        <begin position="31"/>
        <end position="143"/>
    </location>
</feature>
<dbReference type="Gene3D" id="2.60.120.200">
    <property type="match status" value="1"/>
</dbReference>
<dbReference type="InterPro" id="IPR013320">
    <property type="entry name" value="ConA-like_dom_sf"/>
</dbReference>
<dbReference type="AlphaFoldDB" id="A0A4Y1WZI5"/>
<reference evidence="3" key="1">
    <citation type="submission" date="2019-06" db="EMBL/GenBank/DDBJ databases">
        <title>Alistipes onderdonkii subsp. vulgaris subsp. nov., Alistipes dispar sp. nov. and Alistipes communis sp. nov., isolated from human faeces, and creation of Alistipes onderdonkii subsp. onderdonkii subsp. nov.</title>
        <authorList>
            <person name="Sakamoto M."/>
            <person name="Ikeyama N."/>
            <person name="Ogata Y."/>
            <person name="Suda W."/>
            <person name="Iino T."/>
            <person name="Hattori M."/>
            <person name="Ohkuma M."/>
        </authorList>
    </citation>
    <scope>NUCLEOTIDE SEQUENCE [LARGE SCALE GENOMIC DNA]</scope>
    <source>
        <strain evidence="3">5CPEGH6</strain>
    </source>
</reference>
<dbReference type="OrthoDB" id="1037816at2"/>
<dbReference type="Pfam" id="PF08522">
    <property type="entry name" value="BT_3987-like_N"/>
    <property type="match status" value="1"/>
</dbReference>
<dbReference type="SUPFAM" id="SSF49899">
    <property type="entry name" value="Concanavalin A-like lectins/glucanases"/>
    <property type="match status" value="1"/>
</dbReference>
<dbReference type="Gene3D" id="2.60.40.1740">
    <property type="entry name" value="hypothetical protein (bacova_03559)"/>
    <property type="match status" value="1"/>
</dbReference>
<dbReference type="GO" id="GO:0005975">
    <property type="term" value="P:carbohydrate metabolic process"/>
    <property type="evidence" value="ECO:0007669"/>
    <property type="project" value="UniProtKB-ARBA"/>
</dbReference>
<dbReference type="GO" id="GO:0004553">
    <property type="term" value="F:hydrolase activity, hydrolyzing O-glycosyl compounds"/>
    <property type="evidence" value="ECO:0007669"/>
    <property type="project" value="UniProtKB-ARBA"/>
</dbReference>
<dbReference type="Pfam" id="PF13385">
    <property type="entry name" value="Laminin_G_3"/>
    <property type="match status" value="1"/>
</dbReference>
<evidence type="ECO:0000313" key="2">
    <source>
        <dbReference type="EMBL" id="BBL06360.1"/>
    </source>
</evidence>
<accession>A0A4Y1WZI5</accession>
<evidence type="ECO:0000313" key="3">
    <source>
        <dbReference type="Proteomes" id="UP000319374"/>
    </source>
</evidence>
<sequence>MKLKYSIAPLLFAALLSGTGCQEEAEVYPAVYMTDAQSNPDKSMTVEEAPAKTSFTVSSSELARQDVHVKIEVQPQLIDAFNRKYGKNYRVPAENCYAISATETVIEAGFSTSSPVEFTVTSIDGFAEGVTYCVPVSITSVSGGMRVLEPSRTLYIVLKTPVISKAIYLGSGNVYKVPSFQEDTNLAALPQLTLEARVYMERFASSDPYISSIMGIEGVCGVRFGDVKIDPNVLQICHGDYQPAATDKPFDTEKWYHVAAVWTGSSWDIYIDGIYATGVPTQGETVDLSSDNSGGFYLGASYGGGRYMYGYIAEARVWTRALSQSEIANNMNYVDPASDGLLAYWRMNEWEPNEDGSGNVVRDETGHGYDAIGGSSDPQMIDTKWN</sequence>
<dbReference type="EMBL" id="AP019736">
    <property type="protein sequence ID" value="BBL06360.1"/>
    <property type="molecule type" value="Genomic_DNA"/>
</dbReference>
<protein>
    <recommendedName>
        <fullName evidence="1">BT-3987-like N-terminal domain-containing protein</fullName>
    </recommendedName>
</protein>
<dbReference type="KEGG" id="ada:A5CPEGH6_09980"/>
<organism evidence="2 3">
    <name type="scientific">Alistipes dispar</name>
    <dbReference type="NCBI Taxonomy" id="2585119"/>
    <lineage>
        <taxon>Bacteria</taxon>
        <taxon>Pseudomonadati</taxon>
        <taxon>Bacteroidota</taxon>
        <taxon>Bacteroidia</taxon>
        <taxon>Bacteroidales</taxon>
        <taxon>Rikenellaceae</taxon>
        <taxon>Alistipes</taxon>
    </lineage>
</organism>
<dbReference type="Proteomes" id="UP000319374">
    <property type="component" value="Chromosome"/>
</dbReference>
<dbReference type="PROSITE" id="PS51257">
    <property type="entry name" value="PROKAR_LIPOPROTEIN"/>
    <property type="match status" value="1"/>
</dbReference>
<proteinExistence type="predicted"/>